<keyword evidence="2" id="KW-0813">Transport</keyword>
<sequence>MSTPSGQSLQGSQQKIPAQIRVIIVAAFVIALGFGIIAPILPQFAASFDVGPAAAAAIVSIFALFRLLFAPVSGRLTERWGEPVTYVVGVSIVAASTILCGFAESYTQLMIFRALGGVGSTMFTVSAMALIARLSPDNMRGRIAGRYSASFLIGNIAGPVLGAALAGFGYRLAFFIYGGALIIAAATVFFFLAGVGKRRVAREPDNRTIMKLGEAWQVPSFRSSIFSGFAHGWNNFGVRVAIIPLFAAQAFTHGDAIAGFALAIFAAGNALALTVSGKLSDTYGRKFPIMAGLAVGGLSTIAMGYVSNEIVFVVLCAVAGMGTGIMNPSLMASVADTISSKRNGGRVMAMYQMSMDFGSIIGPILVGVIAEASNYSTGFLITGLLALAGAATWFWVRTPPRQSA</sequence>
<protein>
    <submittedName>
        <fullName evidence="8">MFS family permease</fullName>
    </submittedName>
</protein>
<dbReference type="PRINTS" id="PR01035">
    <property type="entry name" value="TCRTETA"/>
</dbReference>
<dbReference type="PANTHER" id="PTHR23506">
    <property type="entry name" value="GH10249P"/>
    <property type="match status" value="1"/>
</dbReference>
<dbReference type="SUPFAM" id="SSF103473">
    <property type="entry name" value="MFS general substrate transporter"/>
    <property type="match status" value="1"/>
</dbReference>
<dbReference type="AlphaFoldDB" id="A0A7W8Y9Q0"/>
<keyword evidence="4 6" id="KW-1133">Transmembrane helix</keyword>
<evidence type="ECO:0000256" key="3">
    <source>
        <dbReference type="ARBA" id="ARBA00022692"/>
    </source>
</evidence>
<evidence type="ECO:0000256" key="6">
    <source>
        <dbReference type="SAM" id="Phobius"/>
    </source>
</evidence>
<evidence type="ECO:0000256" key="4">
    <source>
        <dbReference type="ARBA" id="ARBA00022989"/>
    </source>
</evidence>
<feature type="transmembrane region" description="Helical" evidence="6">
    <location>
        <begin position="110"/>
        <end position="132"/>
    </location>
</feature>
<keyword evidence="9" id="KW-1185">Reference proteome</keyword>
<comment type="caution">
    <text evidence="8">The sequence shown here is derived from an EMBL/GenBank/DDBJ whole genome shotgun (WGS) entry which is preliminary data.</text>
</comment>
<dbReference type="GO" id="GO:0022857">
    <property type="term" value="F:transmembrane transporter activity"/>
    <property type="evidence" value="ECO:0007669"/>
    <property type="project" value="InterPro"/>
</dbReference>
<dbReference type="EMBL" id="JACHBL010000001">
    <property type="protein sequence ID" value="MBB5597539.1"/>
    <property type="molecule type" value="Genomic_DNA"/>
</dbReference>
<dbReference type="InterPro" id="IPR050930">
    <property type="entry name" value="MFS_Vesicular_Transporter"/>
</dbReference>
<evidence type="ECO:0000313" key="8">
    <source>
        <dbReference type="EMBL" id="MBB5597539.1"/>
    </source>
</evidence>
<comment type="subcellular location">
    <subcellularLocation>
        <location evidence="1">Cell membrane</location>
        <topology evidence="1">Multi-pass membrane protein</topology>
    </subcellularLocation>
</comment>
<dbReference type="Proteomes" id="UP000523863">
    <property type="component" value="Unassembled WGS sequence"/>
</dbReference>
<gene>
    <name evidence="8" type="ORF">BKA12_000619</name>
</gene>
<dbReference type="CDD" id="cd17325">
    <property type="entry name" value="MFS_MdtG_SLC18_like"/>
    <property type="match status" value="1"/>
</dbReference>
<name>A0A7W8Y9Q0_9MICC</name>
<dbReference type="InterPro" id="IPR020846">
    <property type="entry name" value="MFS_dom"/>
</dbReference>
<feature type="transmembrane region" description="Helical" evidence="6">
    <location>
        <begin position="84"/>
        <end position="104"/>
    </location>
</feature>
<feature type="transmembrane region" description="Helical" evidence="6">
    <location>
        <begin position="347"/>
        <end position="369"/>
    </location>
</feature>
<evidence type="ECO:0000256" key="5">
    <source>
        <dbReference type="ARBA" id="ARBA00023136"/>
    </source>
</evidence>
<proteinExistence type="predicted"/>
<evidence type="ECO:0000256" key="2">
    <source>
        <dbReference type="ARBA" id="ARBA00022448"/>
    </source>
</evidence>
<feature type="transmembrane region" description="Helical" evidence="6">
    <location>
        <begin position="287"/>
        <end position="306"/>
    </location>
</feature>
<feature type="transmembrane region" description="Helical" evidence="6">
    <location>
        <begin position="20"/>
        <end position="41"/>
    </location>
</feature>
<feature type="transmembrane region" description="Helical" evidence="6">
    <location>
        <begin position="174"/>
        <end position="195"/>
    </location>
</feature>
<reference evidence="8 9" key="1">
    <citation type="submission" date="2020-08" db="EMBL/GenBank/DDBJ databases">
        <title>Sequencing the genomes of 1000 actinobacteria strains.</title>
        <authorList>
            <person name="Klenk H.-P."/>
        </authorList>
    </citation>
    <scope>NUCLEOTIDE SEQUENCE [LARGE SCALE GENOMIC DNA]</scope>
    <source>
        <strain evidence="8 9">DSM 23694</strain>
    </source>
</reference>
<organism evidence="8 9">
    <name type="scientific">Neomicrococcus lactis</name>
    <dbReference type="NCBI Taxonomy" id="732241"/>
    <lineage>
        <taxon>Bacteria</taxon>
        <taxon>Bacillati</taxon>
        <taxon>Actinomycetota</taxon>
        <taxon>Actinomycetes</taxon>
        <taxon>Micrococcales</taxon>
        <taxon>Micrococcaceae</taxon>
        <taxon>Neomicrococcus</taxon>
    </lineage>
</organism>
<dbReference type="InterPro" id="IPR036259">
    <property type="entry name" value="MFS_trans_sf"/>
</dbReference>
<dbReference type="InterPro" id="IPR001958">
    <property type="entry name" value="Tet-R_TetA/multi-R_MdtG-like"/>
</dbReference>
<dbReference type="PROSITE" id="PS50850">
    <property type="entry name" value="MFS"/>
    <property type="match status" value="1"/>
</dbReference>
<dbReference type="Pfam" id="PF07690">
    <property type="entry name" value="MFS_1"/>
    <property type="match status" value="2"/>
</dbReference>
<feature type="transmembrane region" description="Helical" evidence="6">
    <location>
        <begin position="375"/>
        <end position="396"/>
    </location>
</feature>
<keyword evidence="5 6" id="KW-0472">Membrane</keyword>
<feature type="transmembrane region" description="Helical" evidence="6">
    <location>
        <begin position="144"/>
        <end position="168"/>
    </location>
</feature>
<evidence type="ECO:0000259" key="7">
    <source>
        <dbReference type="PROSITE" id="PS50850"/>
    </source>
</evidence>
<feature type="domain" description="Major facilitator superfamily (MFS) profile" evidence="7">
    <location>
        <begin position="19"/>
        <end position="401"/>
    </location>
</feature>
<feature type="transmembrane region" description="Helical" evidence="6">
    <location>
        <begin position="257"/>
        <end position="275"/>
    </location>
</feature>
<evidence type="ECO:0000256" key="1">
    <source>
        <dbReference type="ARBA" id="ARBA00004651"/>
    </source>
</evidence>
<feature type="transmembrane region" description="Helical" evidence="6">
    <location>
        <begin position="312"/>
        <end position="335"/>
    </location>
</feature>
<dbReference type="Gene3D" id="1.20.1250.20">
    <property type="entry name" value="MFS general substrate transporter like domains"/>
    <property type="match status" value="2"/>
</dbReference>
<dbReference type="PANTHER" id="PTHR23506:SF23">
    <property type="entry name" value="GH10249P"/>
    <property type="match status" value="1"/>
</dbReference>
<feature type="transmembrane region" description="Helical" evidence="6">
    <location>
        <begin position="53"/>
        <end position="72"/>
    </location>
</feature>
<dbReference type="InterPro" id="IPR011701">
    <property type="entry name" value="MFS"/>
</dbReference>
<keyword evidence="3 6" id="KW-0812">Transmembrane</keyword>
<evidence type="ECO:0000313" key="9">
    <source>
        <dbReference type="Proteomes" id="UP000523863"/>
    </source>
</evidence>
<dbReference type="GO" id="GO:0005886">
    <property type="term" value="C:plasma membrane"/>
    <property type="evidence" value="ECO:0007669"/>
    <property type="project" value="UniProtKB-SubCell"/>
</dbReference>
<accession>A0A7W8Y9Q0</accession>
<dbReference type="RefSeq" id="WP_183640578.1">
    <property type="nucleotide sequence ID" value="NZ_JACHBL010000001.1"/>
</dbReference>